<evidence type="ECO:0000256" key="1">
    <source>
        <dbReference type="SAM" id="MobiDB-lite"/>
    </source>
</evidence>
<dbReference type="PANTHER" id="PTHR35109">
    <property type="entry name" value="GLUTAMATE RACEMASE"/>
    <property type="match status" value="1"/>
</dbReference>
<dbReference type="AlphaFoldDB" id="A0A5N5LGS9"/>
<sequence>MISKTQMLMLRKTRPALQCRHFSSPPAAHHPEKSRSSNKDSRVEDWVPHPRTGIFAPKGREWVVDDVPEKSASLNQTYWLRNVDGVERPDPDNPDHTPPHHPCLSTNLWK</sequence>
<feature type="compositionally biased region" description="Basic and acidic residues" evidence="1">
    <location>
        <begin position="84"/>
        <end position="98"/>
    </location>
</feature>
<reference evidence="3" key="1">
    <citation type="journal article" date="2019" name="Gigascience">
        <title>De novo genome assembly of the endangered Acer yangbiense, a plant species with extremely small populations endemic to Yunnan Province, China.</title>
        <authorList>
            <person name="Yang J."/>
            <person name="Wariss H.M."/>
            <person name="Tao L."/>
            <person name="Zhang R."/>
            <person name="Yun Q."/>
            <person name="Hollingsworth P."/>
            <person name="Dao Z."/>
            <person name="Luo G."/>
            <person name="Guo H."/>
            <person name="Ma Y."/>
            <person name="Sun W."/>
        </authorList>
    </citation>
    <scope>NUCLEOTIDE SEQUENCE [LARGE SCALE GENOMIC DNA]</scope>
    <source>
        <strain evidence="3">cv. br00</strain>
    </source>
</reference>
<gene>
    <name evidence="2" type="ORF">DKX38_014235</name>
</gene>
<feature type="compositionally biased region" description="Basic and acidic residues" evidence="1">
    <location>
        <begin position="29"/>
        <end position="48"/>
    </location>
</feature>
<feature type="region of interest" description="Disordered" evidence="1">
    <location>
        <begin position="84"/>
        <end position="110"/>
    </location>
</feature>
<comment type="caution">
    <text evidence="2">The sequence shown here is derived from an EMBL/GenBank/DDBJ whole genome shotgun (WGS) entry which is preliminary data.</text>
</comment>
<dbReference type="Proteomes" id="UP000326939">
    <property type="component" value="Chromosome 9"/>
</dbReference>
<keyword evidence="3" id="KW-1185">Reference proteome</keyword>
<protein>
    <submittedName>
        <fullName evidence="2">Uncharacterized protein</fullName>
    </submittedName>
</protein>
<name>A0A5N5LGS9_9ROSI</name>
<feature type="region of interest" description="Disordered" evidence="1">
    <location>
        <begin position="1"/>
        <end position="52"/>
    </location>
</feature>
<proteinExistence type="predicted"/>
<dbReference type="PANTHER" id="PTHR35109:SF1">
    <property type="entry name" value="GLUTAMATE RACEMASE"/>
    <property type="match status" value="1"/>
</dbReference>
<evidence type="ECO:0000313" key="3">
    <source>
        <dbReference type="Proteomes" id="UP000326939"/>
    </source>
</evidence>
<dbReference type="EMBL" id="VDCV01000009">
    <property type="protein sequence ID" value="KAB5541261.1"/>
    <property type="molecule type" value="Genomic_DNA"/>
</dbReference>
<accession>A0A5N5LGS9</accession>
<organism evidence="2 3">
    <name type="scientific">Salix brachista</name>
    <dbReference type="NCBI Taxonomy" id="2182728"/>
    <lineage>
        <taxon>Eukaryota</taxon>
        <taxon>Viridiplantae</taxon>
        <taxon>Streptophyta</taxon>
        <taxon>Embryophyta</taxon>
        <taxon>Tracheophyta</taxon>
        <taxon>Spermatophyta</taxon>
        <taxon>Magnoliopsida</taxon>
        <taxon>eudicotyledons</taxon>
        <taxon>Gunneridae</taxon>
        <taxon>Pentapetalae</taxon>
        <taxon>rosids</taxon>
        <taxon>fabids</taxon>
        <taxon>Malpighiales</taxon>
        <taxon>Salicaceae</taxon>
        <taxon>Saliceae</taxon>
        <taxon>Salix</taxon>
    </lineage>
</organism>
<evidence type="ECO:0000313" key="2">
    <source>
        <dbReference type="EMBL" id="KAB5541261.1"/>
    </source>
</evidence>